<gene>
    <name evidence="2" type="ORF">L1049_018219</name>
</gene>
<dbReference type="EMBL" id="JBBPBK010000012">
    <property type="protein sequence ID" value="KAK9273409.1"/>
    <property type="molecule type" value="Genomic_DNA"/>
</dbReference>
<comment type="caution">
    <text evidence="2">The sequence shown here is derived from an EMBL/GenBank/DDBJ whole genome shotgun (WGS) entry which is preliminary data.</text>
</comment>
<sequence>MPANDGVRFTSSSLKIPIPPNKPTPIHFVSQTLTSHLTKTKHSLIQLITSLKTRSSLALSNPNSPLLCSSSLSLTRPDESTQDVLESGLTRQKGWQGHVKSSLLCSASLALTRSDEPTQGASEGGAVTQQKVGRHGREDEERVLISEVLVPQQGWREAREEGS</sequence>
<organism evidence="2 3">
    <name type="scientific">Liquidambar formosana</name>
    <name type="common">Formosan gum</name>
    <dbReference type="NCBI Taxonomy" id="63359"/>
    <lineage>
        <taxon>Eukaryota</taxon>
        <taxon>Viridiplantae</taxon>
        <taxon>Streptophyta</taxon>
        <taxon>Embryophyta</taxon>
        <taxon>Tracheophyta</taxon>
        <taxon>Spermatophyta</taxon>
        <taxon>Magnoliopsida</taxon>
        <taxon>eudicotyledons</taxon>
        <taxon>Gunneridae</taxon>
        <taxon>Pentapetalae</taxon>
        <taxon>Saxifragales</taxon>
        <taxon>Altingiaceae</taxon>
        <taxon>Liquidambar</taxon>
    </lineage>
</organism>
<name>A0AAP0R9Q9_LIQFO</name>
<evidence type="ECO:0000313" key="3">
    <source>
        <dbReference type="Proteomes" id="UP001415857"/>
    </source>
</evidence>
<feature type="compositionally biased region" description="Polar residues" evidence="1">
    <location>
        <begin position="117"/>
        <end position="131"/>
    </location>
</feature>
<evidence type="ECO:0000256" key="1">
    <source>
        <dbReference type="SAM" id="MobiDB-lite"/>
    </source>
</evidence>
<reference evidence="2 3" key="1">
    <citation type="journal article" date="2024" name="Plant J.">
        <title>Genome sequences and population genomics reveal climatic adaptation and genomic divergence between two closely related sweetgum species.</title>
        <authorList>
            <person name="Xu W.Q."/>
            <person name="Ren C.Q."/>
            <person name="Zhang X.Y."/>
            <person name="Comes H.P."/>
            <person name="Liu X.H."/>
            <person name="Li Y.G."/>
            <person name="Kettle C.J."/>
            <person name="Jalonen R."/>
            <person name="Gaisberger H."/>
            <person name="Ma Y.Z."/>
            <person name="Qiu Y.X."/>
        </authorList>
    </citation>
    <scope>NUCLEOTIDE SEQUENCE [LARGE SCALE GENOMIC DNA]</scope>
    <source>
        <strain evidence="2">Hangzhou</strain>
    </source>
</reference>
<feature type="region of interest" description="Disordered" evidence="1">
    <location>
        <begin position="114"/>
        <end position="145"/>
    </location>
</feature>
<keyword evidence="3" id="KW-1185">Reference proteome</keyword>
<feature type="compositionally biased region" description="Basic and acidic residues" evidence="1">
    <location>
        <begin position="135"/>
        <end position="144"/>
    </location>
</feature>
<dbReference type="Proteomes" id="UP001415857">
    <property type="component" value="Unassembled WGS sequence"/>
</dbReference>
<protein>
    <submittedName>
        <fullName evidence="2">Uncharacterized protein</fullName>
    </submittedName>
</protein>
<proteinExistence type="predicted"/>
<accession>A0AAP0R9Q9</accession>
<evidence type="ECO:0000313" key="2">
    <source>
        <dbReference type="EMBL" id="KAK9273409.1"/>
    </source>
</evidence>
<dbReference type="AlphaFoldDB" id="A0AAP0R9Q9"/>